<dbReference type="GO" id="GO:0005829">
    <property type="term" value="C:cytosol"/>
    <property type="evidence" value="ECO:0007669"/>
    <property type="project" value="TreeGrafter"/>
</dbReference>
<evidence type="ECO:0000256" key="3">
    <source>
        <dbReference type="ARBA" id="ARBA00012781"/>
    </source>
</evidence>
<keyword evidence="5 8" id="KW-0378">Hydrolase</keyword>
<evidence type="ECO:0000256" key="6">
    <source>
        <dbReference type="ARBA" id="ARBA00022833"/>
    </source>
</evidence>
<dbReference type="SUPFAM" id="SSF51556">
    <property type="entry name" value="Metallo-dependent hydrolases"/>
    <property type="match status" value="1"/>
</dbReference>
<dbReference type="SUPFAM" id="SSF51338">
    <property type="entry name" value="Composite domain of metallo-dependent hydrolases"/>
    <property type="match status" value="1"/>
</dbReference>
<protein>
    <recommendedName>
        <fullName evidence="3 7">Guanine deaminase</fullName>
        <shortName evidence="8">Guanase</shortName>
        <ecNumber evidence="3 7">3.5.4.3</ecNumber>
    </recommendedName>
    <alternativeName>
        <fullName evidence="8">Guanine aminohydrolase</fullName>
    </alternativeName>
</protein>
<gene>
    <name evidence="10" type="primary">guaD</name>
    <name evidence="10" type="ORF">HHL15_10655</name>
</gene>
<evidence type="ECO:0000256" key="5">
    <source>
        <dbReference type="ARBA" id="ARBA00022801"/>
    </source>
</evidence>
<comment type="pathway">
    <text evidence="1 8">Purine metabolism; guanine degradation; xanthine from guanine: step 1/1.</text>
</comment>
<evidence type="ECO:0000256" key="1">
    <source>
        <dbReference type="ARBA" id="ARBA00004984"/>
    </source>
</evidence>
<evidence type="ECO:0000256" key="4">
    <source>
        <dbReference type="ARBA" id="ARBA00022723"/>
    </source>
</evidence>
<comment type="function">
    <text evidence="8">Catalyzes the hydrolytic deamination of guanine, producing xanthine and ammonia.</text>
</comment>
<evidence type="ECO:0000259" key="9">
    <source>
        <dbReference type="Pfam" id="PF01979"/>
    </source>
</evidence>
<evidence type="ECO:0000313" key="10">
    <source>
        <dbReference type="EMBL" id="NML26200.1"/>
    </source>
</evidence>
<dbReference type="EMBL" id="JABBGA010000007">
    <property type="protein sequence ID" value="NML26200.1"/>
    <property type="molecule type" value="Genomic_DNA"/>
</dbReference>
<organism evidence="10 11">
    <name type="scientific">Zoogloea dura</name>
    <dbReference type="NCBI Taxonomy" id="2728840"/>
    <lineage>
        <taxon>Bacteria</taxon>
        <taxon>Pseudomonadati</taxon>
        <taxon>Pseudomonadota</taxon>
        <taxon>Betaproteobacteria</taxon>
        <taxon>Rhodocyclales</taxon>
        <taxon>Zoogloeaceae</taxon>
        <taxon>Zoogloea</taxon>
    </lineage>
</organism>
<dbReference type="InterPro" id="IPR014311">
    <property type="entry name" value="Guanine_deaminase"/>
</dbReference>
<dbReference type="Gene3D" id="3.20.20.140">
    <property type="entry name" value="Metal-dependent hydrolases"/>
    <property type="match status" value="1"/>
</dbReference>
<dbReference type="EC" id="3.5.4.3" evidence="3 7"/>
<dbReference type="PANTHER" id="PTHR11271">
    <property type="entry name" value="GUANINE DEAMINASE"/>
    <property type="match status" value="1"/>
</dbReference>
<proteinExistence type="inferred from homology"/>
<comment type="cofactor">
    <cofactor evidence="8">
        <name>Zn(2+)</name>
        <dbReference type="ChEBI" id="CHEBI:29105"/>
    </cofactor>
    <text evidence="8">Binds 1 zinc ion per subunit.</text>
</comment>
<evidence type="ECO:0000313" key="11">
    <source>
        <dbReference type="Proteomes" id="UP000580043"/>
    </source>
</evidence>
<sequence length="448" mass="49078">MQQQTLAAGHHVLVRGQVLHYLSDPGPGDDPTAWEFFDDGALWIIDGRIHAAGPWAAIQANMPPAVREGADFHDYRDHLVLPGLVDTHIHYPQAGVIGSFGRQLLDWLNDYTFPAERRFADYSVAEQTAAYVVDRLLAHGTTTASVFATVHAHSVDAFFRVAEAKKLRMLCGKVLMDRNCPDTLQDTAESGRADSLALIERWHAKGRLGYTLTPRFAPTSTREQLQATGELFAARPDLHLQTHLAENPAEIEWVKSLFPERASYLDVYAHHGLLGPRSIYGHCIHLSDAERRQMAATGAAAAFCPTSNFFLGSGAFDYAASSAAGMRVGLASDVGGGTGFSLIRTLGQAYEASQIHHTPLSAMRGWYLATLGGARALYLDDRIGSFQPGREADFTVLDWTATPELAWRMDSTRTLAERLFALMILGDERCVRGTYVLGEKTWPGGLGV</sequence>
<dbReference type="GO" id="GO:0006147">
    <property type="term" value="P:guanine catabolic process"/>
    <property type="evidence" value="ECO:0007669"/>
    <property type="project" value="UniProtKB-UniRule"/>
</dbReference>
<dbReference type="GO" id="GO:0008270">
    <property type="term" value="F:zinc ion binding"/>
    <property type="evidence" value="ECO:0007669"/>
    <property type="project" value="UniProtKB-UniRule"/>
</dbReference>
<dbReference type="Gene3D" id="2.30.40.10">
    <property type="entry name" value="Urease, subunit C, domain 1"/>
    <property type="match status" value="1"/>
</dbReference>
<comment type="catalytic activity">
    <reaction evidence="8">
        <text>guanine + H2O + H(+) = xanthine + NH4(+)</text>
        <dbReference type="Rhea" id="RHEA:14665"/>
        <dbReference type="ChEBI" id="CHEBI:15377"/>
        <dbReference type="ChEBI" id="CHEBI:15378"/>
        <dbReference type="ChEBI" id="CHEBI:16235"/>
        <dbReference type="ChEBI" id="CHEBI:17712"/>
        <dbReference type="ChEBI" id="CHEBI:28938"/>
        <dbReference type="EC" id="3.5.4.3"/>
    </reaction>
</comment>
<dbReference type="Proteomes" id="UP000580043">
    <property type="component" value="Unassembled WGS sequence"/>
</dbReference>
<dbReference type="FunFam" id="3.20.20.140:FF:000022">
    <property type="entry name" value="Guanine deaminase"/>
    <property type="match status" value="1"/>
</dbReference>
<dbReference type="InterPro" id="IPR011059">
    <property type="entry name" value="Metal-dep_hydrolase_composite"/>
</dbReference>
<dbReference type="InterPro" id="IPR006680">
    <property type="entry name" value="Amidohydro-rel"/>
</dbReference>
<keyword evidence="4 8" id="KW-0479">Metal-binding</keyword>
<name>A0A848G4U4_9RHOO</name>
<evidence type="ECO:0000256" key="2">
    <source>
        <dbReference type="ARBA" id="ARBA00006745"/>
    </source>
</evidence>
<dbReference type="InterPro" id="IPR051607">
    <property type="entry name" value="Metallo-dep_hydrolases"/>
</dbReference>
<dbReference type="NCBIfam" id="NF006679">
    <property type="entry name" value="PRK09228.1"/>
    <property type="match status" value="1"/>
</dbReference>
<dbReference type="AlphaFoldDB" id="A0A848G4U4"/>
<reference evidence="10 11" key="1">
    <citation type="submission" date="2020-04" db="EMBL/GenBank/DDBJ databases">
        <title>Zoogloea sp. G-4-1-14 isolated from soil.</title>
        <authorList>
            <person name="Dahal R.H."/>
        </authorList>
    </citation>
    <scope>NUCLEOTIDE SEQUENCE [LARGE SCALE GENOMIC DNA]</scope>
    <source>
        <strain evidence="10 11">G-4-1-14</strain>
    </source>
</reference>
<keyword evidence="11" id="KW-1185">Reference proteome</keyword>
<comment type="similarity">
    <text evidence="2 8">Belongs to the metallo-dependent hydrolases superfamily. ATZ/TRZ family.</text>
</comment>
<comment type="caution">
    <text evidence="10">The sequence shown here is derived from an EMBL/GenBank/DDBJ whole genome shotgun (WGS) entry which is preliminary data.</text>
</comment>
<evidence type="ECO:0000256" key="7">
    <source>
        <dbReference type="NCBIfam" id="TIGR02967"/>
    </source>
</evidence>
<dbReference type="GO" id="GO:0008892">
    <property type="term" value="F:guanine deaminase activity"/>
    <property type="evidence" value="ECO:0007669"/>
    <property type="project" value="UniProtKB-UniRule"/>
</dbReference>
<dbReference type="Pfam" id="PF01979">
    <property type="entry name" value="Amidohydro_1"/>
    <property type="match status" value="1"/>
</dbReference>
<feature type="domain" description="Amidohydrolase-related" evidence="9">
    <location>
        <begin position="79"/>
        <end position="439"/>
    </location>
</feature>
<evidence type="ECO:0000256" key="8">
    <source>
        <dbReference type="RuleBase" id="RU366009"/>
    </source>
</evidence>
<dbReference type="InterPro" id="IPR032466">
    <property type="entry name" value="Metal_Hydrolase"/>
</dbReference>
<dbReference type="NCBIfam" id="TIGR02967">
    <property type="entry name" value="guan_deamin"/>
    <property type="match status" value="1"/>
</dbReference>
<keyword evidence="6 8" id="KW-0862">Zinc</keyword>
<dbReference type="UniPathway" id="UPA00603">
    <property type="reaction ID" value="UER00660"/>
</dbReference>
<dbReference type="PANTHER" id="PTHR11271:SF6">
    <property type="entry name" value="GUANINE DEAMINASE"/>
    <property type="match status" value="1"/>
</dbReference>
<accession>A0A848G4U4</accession>